<proteinExistence type="inferred from homology"/>
<dbReference type="OrthoDB" id="9805316at2"/>
<keyword evidence="4" id="KW-0479">Metal-binding</keyword>
<evidence type="ECO:0000256" key="6">
    <source>
        <dbReference type="RuleBase" id="RU004466"/>
    </source>
</evidence>
<dbReference type="GO" id="GO:0004659">
    <property type="term" value="F:prenyltransferase activity"/>
    <property type="evidence" value="ECO:0007669"/>
    <property type="project" value="InterPro"/>
</dbReference>
<dbReference type="InterPro" id="IPR000092">
    <property type="entry name" value="Polyprenyl_synt"/>
</dbReference>
<accession>A0A078KYD2</accession>
<dbReference type="GO" id="GO:0008299">
    <property type="term" value="P:isoprenoid biosynthetic process"/>
    <property type="evidence" value="ECO:0007669"/>
    <property type="project" value="InterPro"/>
</dbReference>
<evidence type="ECO:0000256" key="2">
    <source>
        <dbReference type="ARBA" id="ARBA00006706"/>
    </source>
</evidence>
<evidence type="ECO:0000313" key="7">
    <source>
        <dbReference type="EMBL" id="CDZ76784.1"/>
    </source>
</evidence>
<dbReference type="PANTHER" id="PTHR12001:SF69">
    <property type="entry name" value="ALL TRANS-POLYPRENYL-DIPHOSPHATE SYNTHASE PDSS1"/>
    <property type="match status" value="1"/>
</dbReference>
<evidence type="ECO:0000256" key="3">
    <source>
        <dbReference type="ARBA" id="ARBA00022679"/>
    </source>
</evidence>
<organism evidence="7 8">
    <name type="scientific">Legionella massiliensis</name>
    <dbReference type="NCBI Taxonomy" id="1034943"/>
    <lineage>
        <taxon>Bacteria</taxon>
        <taxon>Pseudomonadati</taxon>
        <taxon>Pseudomonadota</taxon>
        <taxon>Gammaproteobacteria</taxon>
        <taxon>Legionellales</taxon>
        <taxon>Legionellaceae</taxon>
        <taxon>Legionella</taxon>
    </lineage>
</organism>
<protein>
    <submittedName>
        <fullName evidence="7">Octaprenyl-diphosphate synthase</fullName>
    </submittedName>
</protein>
<dbReference type="AlphaFoldDB" id="A0A078KYD2"/>
<gene>
    <name evidence="7" type="primary">ispB</name>
    <name evidence="7" type="ORF">BN59_01059</name>
</gene>
<dbReference type="STRING" id="1034943.BN59_01059"/>
<dbReference type="EMBL" id="CCSB01000001">
    <property type="protein sequence ID" value="CDZ76784.1"/>
    <property type="molecule type" value="Genomic_DNA"/>
</dbReference>
<dbReference type="SFLD" id="SFLDS00005">
    <property type="entry name" value="Isoprenoid_Synthase_Type_I"/>
    <property type="match status" value="1"/>
</dbReference>
<dbReference type="GO" id="GO:0046872">
    <property type="term" value="F:metal ion binding"/>
    <property type="evidence" value="ECO:0007669"/>
    <property type="project" value="UniProtKB-KW"/>
</dbReference>
<name>A0A078KYD2_9GAMM</name>
<evidence type="ECO:0000256" key="5">
    <source>
        <dbReference type="ARBA" id="ARBA00022842"/>
    </source>
</evidence>
<dbReference type="InterPro" id="IPR033749">
    <property type="entry name" value="Polyprenyl_synt_CS"/>
</dbReference>
<dbReference type="SUPFAM" id="SSF48576">
    <property type="entry name" value="Terpenoid synthases"/>
    <property type="match status" value="1"/>
</dbReference>
<keyword evidence="3 6" id="KW-0808">Transferase</keyword>
<dbReference type="RefSeq" id="WP_043873245.1">
    <property type="nucleotide sequence ID" value="NZ_CCVW01000001.1"/>
</dbReference>
<reference evidence="7 8" key="1">
    <citation type="submission" date="2014-06" db="EMBL/GenBank/DDBJ databases">
        <authorList>
            <person name="Urmite Genomes Urmite Genomes"/>
        </authorList>
    </citation>
    <scope>NUCLEOTIDE SEQUENCE [LARGE SCALE GENOMIC DNA]</scope>
</reference>
<keyword evidence="8" id="KW-1185">Reference proteome</keyword>
<evidence type="ECO:0000256" key="1">
    <source>
        <dbReference type="ARBA" id="ARBA00001946"/>
    </source>
</evidence>
<dbReference type="PANTHER" id="PTHR12001">
    <property type="entry name" value="GERANYLGERANYL PYROPHOSPHATE SYNTHASE"/>
    <property type="match status" value="1"/>
</dbReference>
<evidence type="ECO:0000256" key="4">
    <source>
        <dbReference type="ARBA" id="ARBA00022723"/>
    </source>
</evidence>
<dbReference type="Proteomes" id="UP000044071">
    <property type="component" value="Unassembled WGS sequence"/>
</dbReference>
<evidence type="ECO:0000313" key="8">
    <source>
        <dbReference type="Proteomes" id="UP000044071"/>
    </source>
</evidence>
<dbReference type="PROSITE" id="PS00723">
    <property type="entry name" value="POLYPRENYL_SYNTHASE_1"/>
    <property type="match status" value="1"/>
</dbReference>
<dbReference type="Pfam" id="PF00348">
    <property type="entry name" value="polyprenyl_synt"/>
    <property type="match status" value="1"/>
</dbReference>
<dbReference type="InterPro" id="IPR008949">
    <property type="entry name" value="Isoprenoid_synthase_dom_sf"/>
</dbReference>
<sequence length="323" mass="35682">MSVDRFRALVKEDFDAVNACIIDNIQSQVGLIDDLSSHIVQSGGKRLRPLIVLLTSHASNYQGKDHITLATMIEFFHTATLLHDDVVDESTLRRGRETANEIWGSKASILVGDYLLSQSMRMLVSANNRQILELIVDTVNQISCGEVKQLANRHNVSLSIEDYFDVIRSKTALLFAASAKIGAFLGNLGQEAADSLYAYGLHLGNAFQIIDDTLDYCSDAKTMGKNVGDDLADGKLTLPLMHALQEGTAEQQQIIKISLQQEGGLKNLDKILEVIEDTNAIEISRNYAAHEVERALSHLQVLPDSIYKHALAELAQFALERNH</sequence>
<comment type="cofactor">
    <cofactor evidence="1">
        <name>Mg(2+)</name>
        <dbReference type="ChEBI" id="CHEBI:18420"/>
    </cofactor>
</comment>
<dbReference type="CDD" id="cd00685">
    <property type="entry name" value="Trans_IPPS_HT"/>
    <property type="match status" value="1"/>
</dbReference>
<keyword evidence="5" id="KW-0460">Magnesium</keyword>
<dbReference type="Gene3D" id="1.10.600.10">
    <property type="entry name" value="Farnesyl Diphosphate Synthase"/>
    <property type="match status" value="1"/>
</dbReference>
<comment type="similarity">
    <text evidence="2 6">Belongs to the FPP/GGPP synthase family.</text>
</comment>
<dbReference type="eggNOG" id="COG0142">
    <property type="taxonomic scope" value="Bacteria"/>
</dbReference>